<feature type="region of interest" description="Disordered" evidence="1">
    <location>
        <begin position="1"/>
        <end position="52"/>
    </location>
</feature>
<organism evidence="2 3">
    <name type="scientific">Pseudonocardia autotrophica</name>
    <name type="common">Amycolata autotrophica</name>
    <name type="synonym">Nocardia autotrophica</name>
    <dbReference type="NCBI Taxonomy" id="2074"/>
    <lineage>
        <taxon>Bacteria</taxon>
        <taxon>Bacillati</taxon>
        <taxon>Actinomycetota</taxon>
        <taxon>Actinomycetes</taxon>
        <taxon>Pseudonocardiales</taxon>
        <taxon>Pseudonocardiaceae</taxon>
        <taxon>Pseudonocardia</taxon>
    </lineage>
</organism>
<evidence type="ECO:0000256" key="1">
    <source>
        <dbReference type="SAM" id="MobiDB-lite"/>
    </source>
</evidence>
<reference evidence="2 3" key="1">
    <citation type="submission" date="2016-09" db="EMBL/GenBank/DDBJ databases">
        <title>Pseudonocardia autotrophica DSM535, a candidate organism with high potential of specific P450 cytochromes.</title>
        <authorList>
            <person name="Grumaz C."/>
            <person name="Vainshtein Y."/>
            <person name="Kirstahler P."/>
            <person name="Sohn K."/>
        </authorList>
    </citation>
    <scope>NUCLEOTIDE SEQUENCE [LARGE SCALE GENOMIC DNA]</scope>
    <source>
        <strain evidence="2 3">DSM 535</strain>
    </source>
</reference>
<protein>
    <submittedName>
        <fullName evidence="2">Uncharacterized protein</fullName>
    </submittedName>
</protein>
<feature type="compositionally biased region" description="Polar residues" evidence="1">
    <location>
        <begin position="180"/>
        <end position="191"/>
    </location>
</feature>
<dbReference type="AlphaFoldDB" id="A0A1Y2MJY2"/>
<evidence type="ECO:0000313" key="2">
    <source>
        <dbReference type="EMBL" id="OSY35371.1"/>
    </source>
</evidence>
<proteinExistence type="predicted"/>
<dbReference type="EMBL" id="MIGB01000053">
    <property type="protein sequence ID" value="OSY35371.1"/>
    <property type="molecule type" value="Genomic_DNA"/>
</dbReference>
<accession>A0A1Y2MJY2</accession>
<keyword evidence="3" id="KW-1185">Reference proteome</keyword>
<dbReference type="STRING" id="2074.BG845_06132"/>
<dbReference type="Proteomes" id="UP000194360">
    <property type="component" value="Unassembled WGS sequence"/>
</dbReference>
<sequence length="261" mass="27591">MRPSSPLPASTPHTRPTPSPVGPAHHPSHSDSHTSAVGGALHDSGVPLGTGSLAGVALREGHTADATAATPGTRRTHPRPAPGRWARTATLVPQRQARHATARSALTTTRDTNHHPPHPAARSALSSTLHTKQRCARTGIHRPRAGTDRVCSTCAPELSQLPRRHRSACPLGYIAIVSPTSAGPAPSTNRASPPRLEPRTCRRSHQCCPRGRPGLWCTSRNIRPRRDPRGRAHIWCAPAPTRACTGAAPGQQPRAGPNSGM</sequence>
<evidence type="ECO:0000313" key="3">
    <source>
        <dbReference type="Proteomes" id="UP000194360"/>
    </source>
</evidence>
<feature type="region of interest" description="Disordered" evidence="1">
    <location>
        <begin position="64"/>
        <end position="133"/>
    </location>
</feature>
<feature type="region of interest" description="Disordered" evidence="1">
    <location>
        <begin position="180"/>
        <end position="203"/>
    </location>
</feature>
<gene>
    <name evidence="2" type="ORF">BG845_06132</name>
</gene>
<name>A0A1Y2MJY2_PSEAH</name>
<comment type="caution">
    <text evidence="2">The sequence shown here is derived from an EMBL/GenBank/DDBJ whole genome shotgun (WGS) entry which is preliminary data.</text>
</comment>